<evidence type="ECO:0000313" key="2">
    <source>
        <dbReference type="EMBL" id="PIS05030.1"/>
    </source>
</evidence>
<accession>A0A2H0W302</accession>
<reference evidence="3" key="1">
    <citation type="submission" date="2017-09" db="EMBL/GenBank/DDBJ databases">
        <title>Depth-based differentiation of microbial function through sediment-hosted aquifers and enrichment of novel symbionts in the deep terrestrial subsurface.</title>
        <authorList>
            <person name="Probst A.J."/>
            <person name="Ladd B."/>
            <person name="Jarett J.K."/>
            <person name="Geller-Mcgrath D.E."/>
            <person name="Sieber C.M.K."/>
            <person name="Emerson J.B."/>
            <person name="Anantharaman K."/>
            <person name="Thomas B.C."/>
            <person name="Malmstrom R."/>
            <person name="Stieglmeier M."/>
            <person name="Klingl A."/>
            <person name="Woyke T."/>
            <person name="Ryan C.M."/>
            <person name="Banfield J.F."/>
        </authorList>
    </citation>
    <scope>NUCLEOTIDE SEQUENCE [LARGE SCALE GENOMIC DNA]</scope>
</reference>
<name>A0A2H0W302_9BACT</name>
<organism evidence="2 3">
    <name type="scientific">Candidatus Buchananbacteria bacterium CG10_big_fil_rev_8_21_14_0_10_42_9</name>
    <dbReference type="NCBI Taxonomy" id="1974526"/>
    <lineage>
        <taxon>Bacteria</taxon>
        <taxon>Candidatus Buchananiibacteriota</taxon>
    </lineage>
</organism>
<dbReference type="PANTHER" id="PTHR30399">
    <property type="entry name" value="UNCHARACTERIZED PROTEIN YGJP"/>
    <property type="match status" value="1"/>
</dbReference>
<sequence length="186" mass="22207">MQKLIAANGVLIPYHLKRSKRAKYLRLTVHPDLRVVVTLPYFMNENKVEPFIKQKANWVAKSLEEYKKFNGTNIIWGGLPEFRKYKDKARELARQKVAEFNQHYKFEFKNIFIKNYKRSWGSCSEKRNLNFHFKIVHLPERLLDYIIVHELCHLQEFNHSPAFWGLVSKQIPEHKAARKELRSVAI</sequence>
<feature type="domain" description="YgjP-like metallopeptidase" evidence="1">
    <location>
        <begin position="85"/>
        <end position="183"/>
    </location>
</feature>
<gene>
    <name evidence="2" type="ORF">COT81_03165</name>
</gene>
<dbReference type="InterPro" id="IPR002725">
    <property type="entry name" value="YgjP-like_metallopeptidase"/>
</dbReference>
<dbReference type="CDD" id="cd07344">
    <property type="entry name" value="M48_yhfN_like"/>
    <property type="match status" value="1"/>
</dbReference>
<evidence type="ECO:0000313" key="3">
    <source>
        <dbReference type="Proteomes" id="UP000230935"/>
    </source>
</evidence>
<dbReference type="Gene3D" id="3.30.2010.10">
    <property type="entry name" value="Metalloproteases ('zincins'), catalytic domain"/>
    <property type="match status" value="1"/>
</dbReference>
<comment type="caution">
    <text evidence="2">The sequence shown here is derived from an EMBL/GenBank/DDBJ whole genome shotgun (WGS) entry which is preliminary data.</text>
</comment>
<dbReference type="InterPro" id="IPR053136">
    <property type="entry name" value="UTP_pyrophosphatase-like"/>
</dbReference>
<dbReference type="EMBL" id="PEZZ01000024">
    <property type="protein sequence ID" value="PIS05030.1"/>
    <property type="molecule type" value="Genomic_DNA"/>
</dbReference>
<protein>
    <recommendedName>
        <fullName evidence="1">YgjP-like metallopeptidase domain-containing protein</fullName>
    </recommendedName>
</protein>
<dbReference type="PANTHER" id="PTHR30399:SF1">
    <property type="entry name" value="UTP PYROPHOSPHATASE"/>
    <property type="match status" value="1"/>
</dbReference>
<feature type="domain" description="YgjP-like metallopeptidase" evidence="1">
    <location>
        <begin position="23"/>
        <end position="68"/>
    </location>
</feature>
<dbReference type="AlphaFoldDB" id="A0A2H0W302"/>
<dbReference type="Proteomes" id="UP000230935">
    <property type="component" value="Unassembled WGS sequence"/>
</dbReference>
<dbReference type="Pfam" id="PF01863">
    <property type="entry name" value="YgjP-like"/>
    <property type="match status" value="2"/>
</dbReference>
<evidence type="ECO:0000259" key="1">
    <source>
        <dbReference type="Pfam" id="PF01863"/>
    </source>
</evidence>
<proteinExistence type="predicted"/>